<gene>
    <name evidence="3" type="ORF">K435DRAFT_793711</name>
</gene>
<organism evidence="3 4">
    <name type="scientific">Dendrothele bispora (strain CBS 962.96)</name>
    <dbReference type="NCBI Taxonomy" id="1314807"/>
    <lineage>
        <taxon>Eukaryota</taxon>
        <taxon>Fungi</taxon>
        <taxon>Dikarya</taxon>
        <taxon>Basidiomycota</taxon>
        <taxon>Agaricomycotina</taxon>
        <taxon>Agaricomycetes</taxon>
        <taxon>Agaricomycetidae</taxon>
        <taxon>Agaricales</taxon>
        <taxon>Agaricales incertae sedis</taxon>
        <taxon>Dendrothele</taxon>
    </lineage>
</organism>
<feature type="compositionally biased region" description="Acidic residues" evidence="1">
    <location>
        <begin position="63"/>
        <end position="72"/>
    </location>
</feature>
<dbReference type="Pfam" id="PF18758">
    <property type="entry name" value="KDZ"/>
    <property type="match status" value="1"/>
</dbReference>
<dbReference type="EMBL" id="ML179096">
    <property type="protein sequence ID" value="THV00977.1"/>
    <property type="molecule type" value="Genomic_DNA"/>
</dbReference>
<reference evidence="3 4" key="1">
    <citation type="journal article" date="2019" name="Nat. Ecol. Evol.">
        <title>Megaphylogeny resolves global patterns of mushroom evolution.</title>
        <authorList>
            <person name="Varga T."/>
            <person name="Krizsan K."/>
            <person name="Foldi C."/>
            <person name="Dima B."/>
            <person name="Sanchez-Garcia M."/>
            <person name="Sanchez-Ramirez S."/>
            <person name="Szollosi G.J."/>
            <person name="Szarkandi J.G."/>
            <person name="Papp V."/>
            <person name="Albert L."/>
            <person name="Andreopoulos W."/>
            <person name="Angelini C."/>
            <person name="Antonin V."/>
            <person name="Barry K.W."/>
            <person name="Bougher N.L."/>
            <person name="Buchanan P."/>
            <person name="Buyck B."/>
            <person name="Bense V."/>
            <person name="Catcheside P."/>
            <person name="Chovatia M."/>
            <person name="Cooper J."/>
            <person name="Damon W."/>
            <person name="Desjardin D."/>
            <person name="Finy P."/>
            <person name="Geml J."/>
            <person name="Haridas S."/>
            <person name="Hughes K."/>
            <person name="Justo A."/>
            <person name="Karasinski D."/>
            <person name="Kautmanova I."/>
            <person name="Kiss B."/>
            <person name="Kocsube S."/>
            <person name="Kotiranta H."/>
            <person name="LaButti K.M."/>
            <person name="Lechner B.E."/>
            <person name="Liimatainen K."/>
            <person name="Lipzen A."/>
            <person name="Lukacs Z."/>
            <person name="Mihaltcheva S."/>
            <person name="Morgado L.N."/>
            <person name="Niskanen T."/>
            <person name="Noordeloos M.E."/>
            <person name="Ohm R.A."/>
            <person name="Ortiz-Santana B."/>
            <person name="Ovrebo C."/>
            <person name="Racz N."/>
            <person name="Riley R."/>
            <person name="Savchenko A."/>
            <person name="Shiryaev A."/>
            <person name="Soop K."/>
            <person name="Spirin V."/>
            <person name="Szebenyi C."/>
            <person name="Tomsovsky M."/>
            <person name="Tulloss R.E."/>
            <person name="Uehling J."/>
            <person name="Grigoriev I.V."/>
            <person name="Vagvolgyi C."/>
            <person name="Papp T."/>
            <person name="Martin F.M."/>
            <person name="Miettinen O."/>
            <person name="Hibbett D.S."/>
            <person name="Nagy L.G."/>
        </authorList>
    </citation>
    <scope>NUCLEOTIDE SEQUENCE [LARGE SCALE GENOMIC DNA]</scope>
    <source>
        <strain evidence="3 4">CBS 962.96</strain>
    </source>
</reference>
<feature type="domain" description="CxC2-like cysteine cluster KDZ transposase-associated" evidence="2">
    <location>
        <begin position="197"/>
        <end position="262"/>
    </location>
</feature>
<dbReference type="InterPro" id="IPR041457">
    <property type="entry name" value="CxC2_KDZ-assoc"/>
</dbReference>
<keyword evidence="4" id="KW-1185">Reference proteome</keyword>
<dbReference type="Proteomes" id="UP000297245">
    <property type="component" value="Unassembled WGS sequence"/>
</dbReference>
<evidence type="ECO:0000259" key="2">
    <source>
        <dbReference type="Pfam" id="PF18803"/>
    </source>
</evidence>
<evidence type="ECO:0000313" key="3">
    <source>
        <dbReference type="EMBL" id="THV00977.1"/>
    </source>
</evidence>
<proteinExistence type="predicted"/>
<protein>
    <recommendedName>
        <fullName evidence="2">CxC2-like cysteine cluster KDZ transposase-associated domain-containing protein</fullName>
    </recommendedName>
</protein>
<dbReference type="Pfam" id="PF18803">
    <property type="entry name" value="CxC2"/>
    <property type="match status" value="1"/>
</dbReference>
<dbReference type="InterPro" id="IPR040521">
    <property type="entry name" value="KDZ"/>
</dbReference>
<feature type="compositionally biased region" description="Polar residues" evidence="1">
    <location>
        <begin position="43"/>
        <end position="53"/>
    </location>
</feature>
<dbReference type="AlphaFoldDB" id="A0A4S8MEI3"/>
<sequence>MVKRRPITVLGFDLPPVASSTYFSLSKDGRRFRQKRVHYTEVDLSSQPSSEAEYSTDHGSDREADEESDEGDSQSSFRDPYQPIDFEDHEQYMAEGFSYRWGTDNAVSMDQELQELSEAQDPSAAFVKVTRPSNLHSDNPSLAWTPYREDYLRDMCTDDDCVLAGMMCQDCLVKTHKRLPLHWVEKWTGSYFRATSLQDLGLITQLGHGPAKGSCFFSHKARDITVIHTNGIHGVTVRFCDCGRLSEHRTQFLRIQWYPATPLPAYDFYLGLELMTKSRIRRPPPDRYRVFLRCIFQWRHLKMCKRAACGHVIGGIAATQLGELALDCPACPNPGRNLPLKMENIPPELAFLYCLFLAMDANFRLRNRVVSNHYRSPTLGDGWAYLVPQAAYQDHIIRHVAQEEMSSCSGFAAMFLANLKNVKGLRVSGVGGVCCGRHRVWRANGIGDLQKGERYCNMDFIFWSTIRGEDYLCIVVSYDISCQWSRNFWSRMDDIDPSIKVKYGEGKIMFLVPKFHLRAHQASCQADYSFNYTPGVGQTHGEVVEEGWAQSNKAAGQTKEMGPGTRAMTLDDIFGFANWRTIENLDNVLGKRLLNAIKSYDEHYVDFKNFHSGLAQSVGETVLSEWDDMIKTWEGDHEAFCPYTMEEGDEGSHFKRVELNLAQEEHSRLSSGLPSYPSSFCVFVVEGILLQEAQRAIELFVTVNKYMTATQDLELQRKRTTLLKRIVHFRNLQRLLMPRLSEVISEKDMQHVEDPDANKPEKIKLFLPSDCESQSGRIRACVGELPDVEARLREAEALDALQGIREGLRARTGTSRFKVRNVTGQVGNTRASGILRQIDIRIHSGKIRYRLARDALLRLQGHGDWEERLRDLKDGDVRGLSERVITREEMERRERLRERAVQEQNLDDEDFYFQEEGMYSRVQGETRGTLSWIWWDQWELKDGSPDDPDYIDAVRVEYCKAKARRDRSREEVQLLCEELRRMMEYSLWKAEWWLTRRVGEEGMVSLGENAEAGMMEDMTTELTEGLNSYALQQTSYMHDRHQHLDKTWTPLIEHAQKVLTRAADIRTLRFELTNEERNKSETLRAEENV</sequence>
<accession>A0A4S8MEI3</accession>
<evidence type="ECO:0000313" key="4">
    <source>
        <dbReference type="Proteomes" id="UP000297245"/>
    </source>
</evidence>
<name>A0A4S8MEI3_DENBC</name>
<evidence type="ECO:0000256" key="1">
    <source>
        <dbReference type="SAM" id="MobiDB-lite"/>
    </source>
</evidence>
<dbReference type="OrthoDB" id="10063408at2759"/>
<feature type="region of interest" description="Disordered" evidence="1">
    <location>
        <begin position="38"/>
        <end position="82"/>
    </location>
</feature>